<accession>A0A2H0RBZ8</accession>
<evidence type="ECO:0000256" key="6">
    <source>
        <dbReference type="ARBA" id="ARBA00022598"/>
    </source>
</evidence>
<comment type="cofactor">
    <cofactor evidence="1">
        <name>Zn(2+)</name>
        <dbReference type="ChEBI" id="CHEBI:29105"/>
    </cofactor>
</comment>
<dbReference type="GO" id="GO:0005524">
    <property type="term" value="F:ATP binding"/>
    <property type="evidence" value="ECO:0007669"/>
    <property type="project" value="UniProtKB-UniRule"/>
</dbReference>
<evidence type="ECO:0000256" key="10">
    <source>
        <dbReference type="ARBA" id="ARBA00022840"/>
    </source>
</evidence>
<comment type="subcellular location">
    <subcellularLocation>
        <location evidence="2 13">Cytoplasm</location>
    </subcellularLocation>
</comment>
<dbReference type="Pfam" id="PF09190">
    <property type="entry name" value="DALR_2"/>
    <property type="match status" value="1"/>
</dbReference>
<dbReference type="InterPro" id="IPR014729">
    <property type="entry name" value="Rossmann-like_a/b/a_fold"/>
</dbReference>
<evidence type="ECO:0000256" key="8">
    <source>
        <dbReference type="ARBA" id="ARBA00022741"/>
    </source>
</evidence>
<protein>
    <recommendedName>
        <fullName evidence="13">Cysteine--tRNA ligase</fullName>
        <ecNumber evidence="13">6.1.1.16</ecNumber>
    </recommendedName>
    <alternativeName>
        <fullName evidence="13">Cysteinyl-tRNA synthetase</fullName>
        <shortName evidence="13">CysRS</shortName>
    </alternativeName>
</protein>
<dbReference type="PANTHER" id="PTHR10890">
    <property type="entry name" value="CYSTEINYL-TRNA SYNTHETASE"/>
    <property type="match status" value="1"/>
</dbReference>
<dbReference type="CDD" id="cd00672">
    <property type="entry name" value="CysRS_core"/>
    <property type="match status" value="1"/>
</dbReference>
<dbReference type="EMBL" id="PCXV01000030">
    <property type="protein sequence ID" value="PIR44059.1"/>
    <property type="molecule type" value="Genomic_DNA"/>
</dbReference>
<keyword evidence="12 13" id="KW-0030">Aminoacyl-tRNA synthetase</keyword>
<evidence type="ECO:0000313" key="16">
    <source>
        <dbReference type="EMBL" id="PIR44059.1"/>
    </source>
</evidence>
<evidence type="ECO:0000256" key="11">
    <source>
        <dbReference type="ARBA" id="ARBA00022917"/>
    </source>
</evidence>
<feature type="short sequence motif" description="'KMSKS' region" evidence="13">
    <location>
        <begin position="283"/>
        <end position="287"/>
    </location>
</feature>
<comment type="similarity">
    <text evidence="3 13">Belongs to the class-I aminoacyl-tRNA synthetase family.</text>
</comment>
<dbReference type="EC" id="6.1.1.16" evidence="13"/>
<comment type="subunit">
    <text evidence="4 13">Monomer.</text>
</comment>
<evidence type="ECO:0000256" key="5">
    <source>
        <dbReference type="ARBA" id="ARBA00022490"/>
    </source>
</evidence>
<keyword evidence="8 13" id="KW-0547">Nucleotide-binding</keyword>
<dbReference type="InterPro" id="IPR009080">
    <property type="entry name" value="tRNAsynth_Ia_anticodon-bd"/>
</dbReference>
<dbReference type="InterPro" id="IPR024909">
    <property type="entry name" value="Cys-tRNA/MSH_ligase"/>
</dbReference>
<dbReference type="GO" id="GO:0006423">
    <property type="term" value="P:cysteinyl-tRNA aminoacylation"/>
    <property type="evidence" value="ECO:0007669"/>
    <property type="project" value="UniProtKB-UniRule"/>
</dbReference>
<evidence type="ECO:0000256" key="13">
    <source>
        <dbReference type="HAMAP-Rule" id="MF_00041"/>
    </source>
</evidence>
<dbReference type="SUPFAM" id="SSF52374">
    <property type="entry name" value="Nucleotidylyl transferase"/>
    <property type="match status" value="1"/>
</dbReference>
<keyword evidence="5 13" id="KW-0963">Cytoplasm</keyword>
<dbReference type="Proteomes" id="UP000231602">
    <property type="component" value="Unassembled WGS sequence"/>
</dbReference>
<feature type="domain" description="tRNA synthetases class I catalytic" evidence="14">
    <location>
        <begin position="20"/>
        <end position="329"/>
    </location>
</feature>
<keyword evidence="9" id="KW-0862">Zinc</keyword>
<dbReference type="GO" id="GO:0004817">
    <property type="term" value="F:cysteine-tRNA ligase activity"/>
    <property type="evidence" value="ECO:0007669"/>
    <property type="project" value="UniProtKB-UniRule"/>
</dbReference>
<dbReference type="InterPro" id="IPR015803">
    <property type="entry name" value="Cys-tRNA-ligase"/>
</dbReference>
<dbReference type="NCBIfam" id="TIGR00435">
    <property type="entry name" value="cysS"/>
    <property type="match status" value="1"/>
</dbReference>
<dbReference type="AlphaFoldDB" id="A0A2H0RBZ8"/>
<keyword evidence="10 13" id="KW-0067">ATP-binding</keyword>
<dbReference type="Pfam" id="PF01406">
    <property type="entry name" value="tRNA-synt_1e"/>
    <property type="match status" value="1"/>
</dbReference>
<reference evidence="16 17" key="1">
    <citation type="submission" date="2017-09" db="EMBL/GenBank/DDBJ databases">
        <title>Depth-based differentiation of microbial function through sediment-hosted aquifers and enrichment of novel symbionts in the deep terrestrial subsurface.</title>
        <authorList>
            <person name="Probst A.J."/>
            <person name="Ladd B."/>
            <person name="Jarett J.K."/>
            <person name="Geller-Mcgrath D.E."/>
            <person name="Sieber C.M."/>
            <person name="Emerson J.B."/>
            <person name="Anantharaman K."/>
            <person name="Thomas B.C."/>
            <person name="Malmstrom R."/>
            <person name="Stieglmeier M."/>
            <person name="Klingl A."/>
            <person name="Woyke T."/>
            <person name="Ryan C.M."/>
            <person name="Banfield J.F."/>
        </authorList>
    </citation>
    <scope>NUCLEOTIDE SEQUENCE [LARGE SCALE GENOMIC DNA]</scope>
    <source>
        <strain evidence="16">CG10_big_fil_rev_8_21_14_0_10_31_9</strain>
    </source>
</reference>
<evidence type="ECO:0000256" key="9">
    <source>
        <dbReference type="ARBA" id="ARBA00022833"/>
    </source>
</evidence>
<sequence>MYIYDTFTQTKKELKNPGRKILKLFVCGPTVYDYSHIGHARTYIVFDAFVKYLRSQKFNVFYLQNITDVDDKIITRAKERKINPLSLAREFEKKYLGDIKKLKITSVNKYARASEHINEIQKQIKTLIKNGFAYQTKSGVYFEVKKFKDYGKLSKQNLNELKSGTRIESEKDKKNVLDFALWKTHEASDIINQKLNKQKFIITKSGEPLWQSPWGWGRPGWHIEDTAITEKYLGAQYDIHGGGNDLKFPHHEAEIAQQESASGKKPLVKVWMHTGFLLVEGEKMSKSLNNFITINDFLKNHSPEVLRLMVLFNHYRSPFNYTEHMAEQTEKSLKTITDFFTKLEFVASKKINTSKLNLKDALNDFENNFYQGLEDDFNTPKALASIFDFISTLQKTIWQITPKQSKDIKKSLEIKLKNFDISFKSAKIPVKITDLTKKREICRESKQFIQSDALRKEIEMLGYLLEDTPLGPYVRKNF</sequence>
<dbReference type="HAMAP" id="MF_00041">
    <property type="entry name" value="Cys_tRNA_synth"/>
    <property type="match status" value="1"/>
</dbReference>
<comment type="caution">
    <text evidence="13">Lacks conserved residue(s) required for the propagation of feature annotation.</text>
</comment>
<proteinExistence type="inferred from homology"/>
<evidence type="ECO:0000256" key="7">
    <source>
        <dbReference type="ARBA" id="ARBA00022723"/>
    </source>
</evidence>
<comment type="caution">
    <text evidence="16">The sequence shown here is derived from an EMBL/GenBank/DDBJ whole genome shotgun (WGS) entry which is preliminary data.</text>
</comment>
<feature type="short sequence motif" description="'HIGH' region" evidence="13">
    <location>
        <begin position="29"/>
        <end position="39"/>
    </location>
</feature>
<dbReference type="GO" id="GO:0005737">
    <property type="term" value="C:cytoplasm"/>
    <property type="evidence" value="ECO:0007669"/>
    <property type="project" value="UniProtKB-SubCell"/>
</dbReference>
<feature type="binding site" evidence="13">
    <location>
        <position position="286"/>
    </location>
    <ligand>
        <name>ATP</name>
        <dbReference type="ChEBI" id="CHEBI:30616"/>
    </ligand>
</feature>
<dbReference type="InterPro" id="IPR015273">
    <property type="entry name" value="Cys-tRNA-synt_Ia_DALR"/>
</dbReference>
<dbReference type="Gene3D" id="1.20.120.1910">
    <property type="entry name" value="Cysteine-tRNA ligase, C-terminal anti-codon recognition domain"/>
    <property type="match status" value="1"/>
</dbReference>
<feature type="domain" description="Cysteinyl-tRNA synthetase class Ia DALR" evidence="15">
    <location>
        <begin position="368"/>
        <end position="401"/>
    </location>
</feature>
<dbReference type="Gene3D" id="3.40.50.620">
    <property type="entry name" value="HUPs"/>
    <property type="match status" value="1"/>
</dbReference>
<comment type="catalytic activity">
    <reaction evidence="13">
        <text>tRNA(Cys) + L-cysteine + ATP = L-cysteinyl-tRNA(Cys) + AMP + diphosphate</text>
        <dbReference type="Rhea" id="RHEA:17773"/>
        <dbReference type="Rhea" id="RHEA-COMP:9661"/>
        <dbReference type="Rhea" id="RHEA-COMP:9679"/>
        <dbReference type="ChEBI" id="CHEBI:30616"/>
        <dbReference type="ChEBI" id="CHEBI:33019"/>
        <dbReference type="ChEBI" id="CHEBI:35235"/>
        <dbReference type="ChEBI" id="CHEBI:78442"/>
        <dbReference type="ChEBI" id="CHEBI:78517"/>
        <dbReference type="ChEBI" id="CHEBI:456215"/>
        <dbReference type="EC" id="6.1.1.16"/>
    </reaction>
</comment>
<evidence type="ECO:0000259" key="14">
    <source>
        <dbReference type="Pfam" id="PF01406"/>
    </source>
</evidence>
<evidence type="ECO:0000256" key="3">
    <source>
        <dbReference type="ARBA" id="ARBA00005594"/>
    </source>
</evidence>
<organism evidence="16 17">
    <name type="scientific">Candidatus Wolfebacteria bacterium CG10_big_fil_rev_8_21_14_0_10_31_9</name>
    <dbReference type="NCBI Taxonomy" id="1975070"/>
    <lineage>
        <taxon>Bacteria</taxon>
        <taxon>Candidatus Wolfeibacteriota</taxon>
    </lineage>
</organism>
<evidence type="ECO:0000259" key="15">
    <source>
        <dbReference type="Pfam" id="PF09190"/>
    </source>
</evidence>
<dbReference type="SUPFAM" id="SSF47323">
    <property type="entry name" value="Anticodon-binding domain of a subclass of class I aminoacyl-tRNA synthetases"/>
    <property type="match status" value="1"/>
</dbReference>
<keyword evidence="7" id="KW-0479">Metal-binding</keyword>
<evidence type="ECO:0000256" key="4">
    <source>
        <dbReference type="ARBA" id="ARBA00011245"/>
    </source>
</evidence>
<gene>
    <name evidence="13" type="primary">cysS</name>
    <name evidence="16" type="ORF">COV23_01890</name>
</gene>
<evidence type="ECO:0000256" key="1">
    <source>
        <dbReference type="ARBA" id="ARBA00001947"/>
    </source>
</evidence>
<keyword evidence="6 13" id="KW-0436">Ligase</keyword>
<name>A0A2H0RBZ8_9BACT</name>
<dbReference type="InterPro" id="IPR032678">
    <property type="entry name" value="tRNA-synt_1_cat_dom"/>
</dbReference>
<evidence type="ECO:0000256" key="12">
    <source>
        <dbReference type="ARBA" id="ARBA00023146"/>
    </source>
</evidence>
<evidence type="ECO:0000256" key="2">
    <source>
        <dbReference type="ARBA" id="ARBA00004496"/>
    </source>
</evidence>
<keyword evidence="11 13" id="KW-0648">Protein biosynthesis</keyword>
<dbReference type="GO" id="GO:0046872">
    <property type="term" value="F:metal ion binding"/>
    <property type="evidence" value="ECO:0007669"/>
    <property type="project" value="UniProtKB-KW"/>
</dbReference>
<evidence type="ECO:0000313" key="17">
    <source>
        <dbReference type="Proteomes" id="UP000231602"/>
    </source>
</evidence>
<dbReference type="PANTHER" id="PTHR10890:SF3">
    <property type="entry name" value="CYSTEINE--TRNA LIGASE, CYTOPLASMIC"/>
    <property type="match status" value="1"/>
</dbReference>
<dbReference type="PRINTS" id="PR00983">
    <property type="entry name" value="TRNASYNTHCYS"/>
</dbReference>